<name>A0A1J9QSE0_9EURO</name>
<proteinExistence type="predicted"/>
<dbReference type="OrthoDB" id="10454813at2759"/>
<reference evidence="2 3" key="1">
    <citation type="submission" date="2015-08" db="EMBL/GenBank/DDBJ databases">
        <title>Emmonsia species relationships and genome sequence.</title>
        <authorList>
            <person name="Cuomo C.A."/>
            <person name="Schwartz I.S."/>
            <person name="Kenyon C."/>
            <person name="De Hoog G.S."/>
            <person name="Govender N.P."/>
            <person name="Botha A."/>
            <person name="Moreno L."/>
            <person name="De Vries M."/>
            <person name="Munoz J.F."/>
            <person name="Stielow J.B."/>
        </authorList>
    </citation>
    <scope>NUCLEOTIDE SEQUENCE [LARGE SCALE GENOMIC DNA]</scope>
    <source>
        <strain evidence="2 3">EI222</strain>
    </source>
</reference>
<feature type="region of interest" description="Disordered" evidence="1">
    <location>
        <begin position="1"/>
        <end position="60"/>
    </location>
</feature>
<keyword evidence="3" id="KW-1185">Reference proteome</keyword>
<feature type="compositionally biased region" description="Polar residues" evidence="1">
    <location>
        <begin position="1"/>
        <end position="12"/>
    </location>
</feature>
<dbReference type="AlphaFoldDB" id="A0A1J9QSE0"/>
<accession>A0A1J9QSE0</accession>
<gene>
    <name evidence="2" type="ORF">ACJ73_05499</name>
</gene>
<comment type="caution">
    <text evidence="2">The sequence shown here is derived from an EMBL/GenBank/DDBJ whole genome shotgun (WGS) entry which is preliminary data.</text>
</comment>
<dbReference type="VEuPathDB" id="FungiDB:ACJ73_05499"/>
<evidence type="ECO:0000313" key="3">
    <source>
        <dbReference type="Proteomes" id="UP000242791"/>
    </source>
</evidence>
<dbReference type="EMBL" id="LGTZ01000867">
    <property type="protein sequence ID" value="OJD23147.1"/>
    <property type="molecule type" value="Genomic_DNA"/>
</dbReference>
<evidence type="ECO:0000313" key="2">
    <source>
        <dbReference type="EMBL" id="OJD23147.1"/>
    </source>
</evidence>
<dbReference type="Proteomes" id="UP000242791">
    <property type="component" value="Unassembled WGS sequence"/>
</dbReference>
<sequence>MSISLDNINFCSQPPPPKPIATPRWKPYRLPSSLDAPKPGAAAASAPAQYGAAASGPVKA</sequence>
<organism evidence="2 3">
    <name type="scientific">Blastomyces percursus</name>
    <dbReference type="NCBI Taxonomy" id="1658174"/>
    <lineage>
        <taxon>Eukaryota</taxon>
        <taxon>Fungi</taxon>
        <taxon>Dikarya</taxon>
        <taxon>Ascomycota</taxon>
        <taxon>Pezizomycotina</taxon>
        <taxon>Eurotiomycetes</taxon>
        <taxon>Eurotiomycetidae</taxon>
        <taxon>Onygenales</taxon>
        <taxon>Ajellomycetaceae</taxon>
        <taxon>Blastomyces</taxon>
    </lineage>
</organism>
<feature type="compositionally biased region" description="Low complexity" evidence="1">
    <location>
        <begin position="36"/>
        <end position="60"/>
    </location>
</feature>
<protein>
    <submittedName>
        <fullName evidence="2">Uncharacterized protein</fullName>
    </submittedName>
</protein>
<evidence type="ECO:0000256" key="1">
    <source>
        <dbReference type="SAM" id="MobiDB-lite"/>
    </source>
</evidence>